<dbReference type="PANTHER" id="PTHR45527:SF1">
    <property type="entry name" value="FATTY ACID SYNTHASE"/>
    <property type="match status" value="1"/>
</dbReference>
<sequence length="1527" mass="165330">MRPATLTAEQRELLSRLTEHEAPASARTRIPRYDGDRTSMPLSSVQQRIWFFYRLQPEATVYNVAGAARLRGRLDADLLRRCLGEIVERHEILRTTYGQTGGIPMQTVHPFTGVELPTVDLTGLPEAEREAAARRRCQEETDRPFVLERDPMLRPMLLRLADDEHLLLICQHHIATDGWSLNVLIRELGERYSAHVRGVPVDLPELPVQYGDFAAWQRGWLDDAAVRRQLDYWRERLDETRLVDVATGLPRPTELSWSGGTLEYRIDPETVRRITEVAEAERATPYMALVAAQSLVLSRWSGQDDILIGCPVAGRRHAELEHLAGCFINEVVLRMDTSGTPTYRELLRQSRDACLSAYDHQDVSFERIIEAVTPERDALARMPLVRHQLGFHNEPHWSAQLPGLTFTIEPLSTNTARFDLEVDLAPADDGAITGTVYFSTDAFTEDVVVRMLDSLRTVLEEAGRQPDVPARELPVVGAAELARIGSGDPAPRREQDGPATVPALFGEQAGLRPDEIAVRAGDSSLTFRQLDERSNRLSWLLRDREVLPDQPVAVCLPPSPDLLVALLAVLKAGALAVPLHPGYPVGDLNDVLLDCSTGLVLVEGDGPEGLDPMVSRLDATGELGAWPADRPAVTRTPADPAFVNYPHTSSGTPRGLVNTHAGVTHRLRWAASAYGEDGTDRPHCLVTGAGFDLSPWELLWAPAAGGSLTLDGREEPGDGGRAGTPGDAAVNTLSCTPSELAALLDTGLPGNSLRQVVCHDERPWPQLVRRLRALAPGCRIHLQYGPAHAALDVVAQPLLAEHRTGTLSQVGTEEPGAVLRVLDACGLPVPLGVPGELCLGGVPLPDGVLGRPNEDRTLFADDPLRPGTRLFHTGLRARRLPDGTLDPLGEDIRVHTHQVEPSEVEAILHTAPEIERALITARPGGGEETGLTAHLTLLPQEGGDGDDPGRARFEEIYSTRAAEDDPTLNPAGWNSPQTGEYLTAAEMKEWADTTFRRILALRPSDVLEIGCKTGALLFRLAPRCSGYTATDLSAHALQHIRDHGDWLADKADEVQLLERAADDFGALAEGGFDTVVLNSLVQYFPDAAYLERVLAGALRALRPGGHVYLGAVRSLPLLGPLHLPAQLELHEAADPADRLRAAVSARVAQEEELCLDPRYFAELASRLPGISEVFLLPRLSRHRNELGAYRYDAVLRAGTPADPGTPDLTLDWQADALTADALTGLLREQAPQRLLLGAVPDSRVHTRLRACAELLEGRTATVADTTAALAPRSPGPGSPVDPHALTTLAEREGYAAIVQYGTDPADGTVSVLLTRSTEAGSGEAGAGTELPAGFGHRPKDEGAGTGPQWYNDPSTVARGRAAVARARRHLQQRLPVHAVPPDLLVIPGFPLGRSGAVDATALPDPDPTAAADAHKAPSTETESKLAVIWSAALGVDRVSVHADFFALGGHSLMGSEIMERVRHEYQVDVPLGLLFGSPTIAAVASYVDEQLAKPREAVAPIQRVDRSSLRRRRARIPVGTAPSKETP</sequence>
<dbReference type="Pfam" id="PF00550">
    <property type="entry name" value="PP-binding"/>
    <property type="match status" value="1"/>
</dbReference>
<dbReference type="Gene3D" id="3.30.559.10">
    <property type="entry name" value="Chloramphenicol acetyltransferase-like domain"/>
    <property type="match status" value="1"/>
</dbReference>
<keyword evidence="2" id="KW-0596">Phosphopantetheine</keyword>
<dbReference type="InterPro" id="IPR000873">
    <property type="entry name" value="AMP-dep_synth/lig_dom"/>
</dbReference>
<comment type="cofactor">
    <cofactor evidence="1">
        <name>pantetheine 4'-phosphate</name>
        <dbReference type="ChEBI" id="CHEBI:47942"/>
    </cofactor>
</comment>
<dbReference type="InterPro" id="IPR001242">
    <property type="entry name" value="Condensation_dom"/>
</dbReference>
<feature type="region of interest" description="Disordered" evidence="4">
    <location>
        <begin position="707"/>
        <end position="726"/>
    </location>
</feature>
<reference evidence="6 7" key="1">
    <citation type="submission" date="2023-03" db="EMBL/GenBank/DDBJ databases">
        <title>Isolation and description of six Streptomyces strains from soil environments, able to metabolize different microbial glucans.</title>
        <authorList>
            <person name="Widen T."/>
            <person name="Larsbrink J."/>
        </authorList>
    </citation>
    <scope>NUCLEOTIDE SEQUENCE [LARGE SCALE GENOMIC DNA]</scope>
    <source>
        <strain evidence="6 7">Alt2</strain>
    </source>
</reference>
<organism evidence="6 7">
    <name type="scientific">Streptomyces poriferorum</name>
    <dbReference type="NCBI Taxonomy" id="2798799"/>
    <lineage>
        <taxon>Bacteria</taxon>
        <taxon>Bacillati</taxon>
        <taxon>Actinomycetota</taxon>
        <taxon>Actinomycetes</taxon>
        <taxon>Kitasatosporales</taxon>
        <taxon>Streptomycetaceae</taxon>
        <taxon>Streptomyces</taxon>
    </lineage>
</organism>
<evidence type="ECO:0000256" key="3">
    <source>
        <dbReference type="ARBA" id="ARBA00022553"/>
    </source>
</evidence>
<dbReference type="InterPro" id="IPR029063">
    <property type="entry name" value="SAM-dependent_MTases_sf"/>
</dbReference>
<dbReference type="Gene3D" id="3.30.559.30">
    <property type="entry name" value="Nonribosomal peptide synthetase, condensation domain"/>
    <property type="match status" value="1"/>
</dbReference>
<dbReference type="CDD" id="cd19531">
    <property type="entry name" value="LCL_NRPS-like"/>
    <property type="match status" value="1"/>
</dbReference>
<dbReference type="EMBL" id="CP120988">
    <property type="protein sequence ID" value="WLQ60921.1"/>
    <property type="molecule type" value="Genomic_DNA"/>
</dbReference>
<gene>
    <name evidence="6" type="ORF">P8A19_38245</name>
</gene>
<evidence type="ECO:0000256" key="2">
    <source>
        <dbReference type="ARBA" id="ARBA00022450"/>
    </source>
</evidence>
<accession>A0ABY9IZS1</accession>
<evidence type="ECO:0000313" key="6">
    <source>
        <dbReference type="EMBL" id="WLQ60921.1"/>
    </source>
</evidence>
<dbReference type="Gene3D" id="1.10.1200.10">
    <property type="entry name" value="ACP-like"/>
    <property type="match status" value="1"/>
</dbReference>
<protein>
    <submittedName>
        <fullName evidence="6">Condensation domain-containing protein</fullName>
    </submittedName>
</protein>
<dbReference type="RefSeq" id="WP_306068933.1">
    <property type="nucleotide sequence ID" value="NZ_CP120988.1"/>
</dbReference>
<evidence type="ECO:0000313" key="7">
    <source>
        <dbReference type="Proteomes" id="UP001235744"/>
    </source>
</evidence>
<keyword evidence="3" id="KW-0597">Phosphoprotein</keyword>
<dbReference type="InterPro" id="IPR013217">
    <property type="entry name" value="Methyltransf_12"/>
</dbReference>
<dbReference type="Pfam" id="PF00668">
    <property type="entry name" value="Condensation"/>
    <property type="match status" value="1"/>
</dbReference>
<feature type="domain" description="Carrier" evidence="5">
    <location>
        <begin position="1416"/>
        <end position="1491"/>
    </location>
</feature>
<dbReference type="Pfam" id="PF00501">
    <property type="entry name" value="AMP-binding"/>
    <property type="match status" value="1"/>
</dbReference>
<dbReference type="InterPro" id="IPR023213">
    <property type="entry name" value="CAT-like_dom_sf"/>
</dbReference>
<dbReference type="Pfam" id="PF08242">
    <property type="entry name" value="Methyltransf_12"/>
    <property type="match status" value="1"/>
</dbReference>
<dbReference type="PANTHER" id="PTHR45527">
    <property type="entry name" value="NONRIBOSOMAL PEPTIDE SYNTHETASE"/>
    <property type="match status" value="1"/>
</dbReference>
<dbReference type="Gene3D" id="3.40.50.150">
    <property type="entry name" value="Vaccinia Virus protein VP39"/>
    <property type="match status" value="1"/>
</dbReference>
<dbReference type="PROSITE" id="PS50075">
    <property type="entry name" value="CARRIER"/>
    <property type="match status" value="1"/>
</dbReference>
<name>A0ABY9IZS1_9ACTN</name>
<keyword evidence="7" id="KW-1185">Reference proteome</keyword>
<evidence type="ECO:0000256" key="4">
    <source>
        <dbReference type="SAM" id="MobiDB-lite"/>
    </source>
</evidence>
<dbReference type="CDD" id="cd02440">
    <property type="entry name" value="AdoMet_MTases"/>
    <property type="match status" value="1"/>
</dbReference>
<dbReference type="Proteomes" id="UP001235744">
    <property type="component" value="Chromosome"/>
</dbReference>
<proteinExistence type="predicted"/>
<dbReference type="Gene3D" id="3.40.50.12780">
    <property type="entry name" value="N-terminal domain of ligase-like"/>
    <property type="match status" value="1"/>
</dbReference>
<dbReference type="SUPFAM" id="SSF56801">
    <property type="entry name" value="Acetyl-CoA synthetase-like"/>
    <property type="match status" value="1"/>
</dbReference>
<evidence type="ECO:0000256" key="1">
    <source>
        <dbReference type="ARBA" id="ARBA00001957"/>
    </source>
</evidence>
<evidence type="ECO:0000259" key="5">
    <source>
        <dbReference type="PROSITE" id="PS50075"/>
    </source>
</evidence>
<dbReference type="InterPro" id="IPR009081">
    <property type="entry name" value="PP-bd_ACP"/>
</dbReference>
<dbReference type="InterPro" id="IPR020806">
    <property type="entry name" value="PKS_PP-bd"/>
</dbReference>
<dbReference type="SUPFAM" id="SSF47336">
    <property type="entry name" value="ACP-like"/>
    <property type="match status" value="1"/>
</dbReference>
<dbReference type="InterPro" id="IPR036736">
    <property type="entry name" value="ACP-like_sf"/>
</dbReference>
<dbReference type="SUPFAM" id="SSF53335">
    <property type="entry name" value="S-adenosyl-L-methionine-dependent methyltransferases"/>
    <property type="match status" value="1"/>
</dbReference>
<dbReference type="SMART" id="SM00823">
    <property type="entry name" value="PKS_PP"/>
    <property type="match status" value="1"/>
</dbReference>
<dbReference type="InterPro" id="IPR042099">
    <property type="entry name" value="ANL_N_sf"/>
</dbReference>
<dbReference type="SUPFAM" id="SSF52777">
    <property type="entry name" value="CoA-dependent acyltransferases"/>
    <property type="match status" value="2"/>
</dbReference>